<dbReference type="InParanoid" id="A0A0D0A956"/>
<dbReference type="OrthoDB" id="10550349at2759"/>
<dbReference type="HOGENOM" id="CLU_2998011_0_0_1"/>
<protein>
    <submittedName>
        <fullName evidence="1">Uncharacterized protein</fullName>
    </submittedName>
</protein>
<accession>A0A0D0A956</accession>
<reference evidence="2" key="2">
    <citation type="submission" date="2015-01" db="EMBL/GenBank/DDBJ databases">
        <title>Evolutionary Origins and Diversification of the Mycorrhizal Mutualists.</title>
        <authorList>
            <consortium name="DOE Joint Genome Institute"/>
            <consortium name="Mycorrhizal Genomics Consortium"/>
            <person name="Kohler A."/>
            <person name="Kuo A."/>
            <person name="Nagy L.G."/>
            <person name="Floudas D."/>
            <person name="Copeland A."/>
            <person name="Barry K.W."/>
            <person name="Cichocki N."/>
            <person name="Veneault-Fourrey C."/>
            <person name="LaButti K."/>
            <person name="Lindquist E.A."/>
            <person name="Lipzen A."/>
            <person name="Lundell T."/>
            <person name="Morin E."/>
            <person name="Murat C."/>
            <person name="Riley R."/>
            <person name="Ohm R."/>
            <person name="Sun H."/>
            <person name="Tunlid A."/>
            <person name="Henrissat B."/>
            <person name="Grigoriev I.V."/>
            <person name="Hibbett D.S."/>
            <person name="Martin F."/>
        </authorList>
    </citation>
    <scope>NUCLEOTIDE SEQUENCE [LARGE SCALE GENOMIC DNA]</scope>
    <source>
        <strain evidence="2">UH-Slu-Lm8-n1</strain>
    </source>
</reference>
<reference evidence="1 2" key="1">
    <citation type="submission" date="2014-04" db="EMBL/GenBank/DDBJ databases">
        <authorList>
            <consortium name="DOE Joint Genome Institute"/>
            <person name="Kuo A."/>
            <person name="Ruytinx J."/>
            <person name="Rineau F."/>
            <person name="Colpaert J."/>
            <person name="Kohler A."/>
            <person name="Nagy L.G."/>
            <person name="Floudas D."/>
            <person name="Copeland A."/>
            <person name="Barry K.W."/>
            <person name="Cichocki N."/>
            <person name="Veneault-Fourrey C."/>
            <person name="LaButti K."/>
            <person name="Lindquist E.A."/>
            <person name="Lipzen A."/>
            <person name="Lundell T."/>
            <person name="Morin E."/>
            <person name="Murat C."/>
            <person name="Sun H."/>
            <person name="Tunlid A."/>
            <person name="Henrissat B."/>
            <person name="Grigoriev I.V."/>
            <person name="Hibbett D.S."/>
            <person name="Martin F."/>
            <person name="Nordberg H.P."/>
            <person name="Cantor M.N."/>
            <person name="Hua S.X."/>
        </authorList>
    </citation>
    <scope>NUCLEOTIDE SEQUENCE [LARGE SCALE GENOMIC DNA]</scope>
    <source>
        <strain evidence="1 2">UH-Slu-Lm8-n1</strain>
    </source>
</reference>
<dbReference type="EMBL" id="KN835155">
    <property type="protein sequence ID" value="KIK46715.1"/>
    <property type="molecule type" value="Genomic_DNA"/>
</dbReference>
<dbReference type="AlphaFoldDB" id="A0A0D0A956"/>
<evidence type="ECO:0000313" key="2">
    <source>
        <dbReference type="Proteomes" id="UP000054485"/>
    </source>
</evidence>
<sequence length="57" mass="6006">MNTPRGGRELKGVLGGLLPTANDNVSSTILCNLAWFQHSLAAGSSGYSEKRDTRGPC</sequence>
<evidence type="ECO:0000313" key="1">
    <source>
        <dbReference type="EMBL" id="KIK46715.1"/>
    </source>
</evidence>
<proteinExistence type="predicted"/>
<keyword evidence="2" id="KW-1185">Reference proteome</keyword>
<gene>
    <name evidence="1" type="ORF">CY34DRAFT_800054</name>
</gene>
<dbReference type="Proteomes" id="UP000054485">
    <property type="component" value="Unassembled WGS sequence"/>
</dbReference>
<name>A0A0D0A956_9AGAM</name>
<organism evidence="1 2">
    <name type="scientific">Suillus luteus UH-Slu-Lm8-n1</name>
    <dbReference type="NCBI Taxonomy" id="930992"/>
    <lineage>
        <taxon>Eukaryota</taxon>
        <taxon>Fungi</taxon>
        <taxon>Dikarya</taxon>
        <taxon>Basidiomycota</taxon>
        <taxon>Agaricomycotina</taxon>
        <taxon>Agaricomycetes</taxon>
        <taxon>Agaricomycetidae</taxon>
        <taxon>Boletales</taxon>
        <taxon>Suillineae</taxon>
        <taxon>Suillaceae</taxon>
        <taxon>Suillus</taxon>
    </lineage>
</organism>